<feature type="transmembrane region" description="Helical" evidence="1">
    <location>
        <begin position="12"/>
        <end position="29"/>
    </location>
</feature>
<keyword evidence="1" id="KW-1133">Transmembrane helix</keyword>
<sequence length="94" mass="10437">MAPQQSNNQTMLIASLIIVFGFAAGYFYYSQWAVPARVPIEPPPIAGRDDLMTFKNLKIDFSILDNKKYKALEIFGESPVNPGVTGKKDLFAPI</sequence>
<evidence type="ECO:0000256" key="1">
    <source>
        <dbReference type="SAM" id="Phobius"/>
    </source>
</evidence>
<proteinExistence type="predicted"/>
<protein>
    <submittedName>
        <fullName evidence="2">Uncharacterized protein</fullName>
    </submittedName>
</protein>
<evidence type="ECO:0000313" key="2">
    <source>
        <dbReference type="EMBL" id="OGN33151.1"/>
    </source>
</evidence>
<comment type="caution">
    <text evidence="2">The sequence shown here is derived from an EMBL/GenBank/DDBJ whole genome shotgun (WGS) entry which is preliminary data.</text>
</comment>
<keyword evidence="1" id="KW-0812">Transmembrane</keyword>
<organism evidence="2 3">
    <name type="scientific">Candidatus Yanofskybacteria bacterium RIFCSPLOWO2_12_FULL_43_11b</name>
    <dbReference type="NCBI Taxonomy" id="1802710"/>
    <lineage>
        <taxon>Bacteria</taxon>
        <taxon>Candidatus Yanofskyibacteriota</taxon>
    </lineage>
</organism>
<evidence type="ECO:0000313" key="3">
    <source>
        <dbReference type="Proteomes" id="UP000177745"/>
    </source>
</evidence>
<reference evidence="2 3" key="1">
    <citation type="journal article" date="2016" name="Nat. Commun.">
        <title>Thousands of microbial genomes shed light on interconnected biogeochemical processes in an aquifer system.</title>
        <authorList>
            <person name="Anantharaman K."/>
            <person name="Brown C.T."/>
            <person name="Hug L.A."/>
            <person name="Sharon I."/>
            <person name="Castelle C.J."/>
            <person name="Probst A.J."/>
            <person name="Thomas B.C."/>
            <person name="Singh A."/>
            <person name="Wilkins M.J."/>
            <person name="Karaoz U."/>
            <person name="Brodie E.L."/>
            <person name="Williams K.H."/>
            <person name="Hubbard S.S."/>
            <person name="Banfield J.F."/>
        </authorList>
    </citation>
    <scope>NUCLEOTIDE SEQUENCE [LARGE SCALE GENOMIC DNA]</scope>
</reference>
<dbReference type="EMBL" id="MGKY01000023">
    <property type="protein sequence ID" value="OGN33151.1"/>
    <property type="molecule type" value="Genomic_DNA"/>
</dbReference>
<dbReference type="AlphaFoldDB" id="A0A1F8H6G8"/>
<keyword evidence="1" id="KW-0472">Membrane</keyword>
<name>A0A1F8H6G8_9BACT</name>
<gene>
    <name evidence="2" type="ORF">A3G51_01070</name>
</gene>
<dbReference type="Proteomes" id="UP000177745">
    <property type="component" value="Unassembled WGS sequence"/>
</dbReference>
<accession>A0A1F8H6G8</accession>